<protein>
    <submittedName>
        <fullName evidence="3">Uncharacterized protein</fullName>
    </submittedName>
</protein>
<name>A0A820N642_9BILA</name>
<evidence type="ECO:0000313" key="4">
    <source>
        <dbReference type="Proteomes" id="UP000663881"/>
    </source>
</evidence>
<gene>
    <name evidence="3" type="ORF">OKA104_LOCUS50462</name>
</gene>
<evidence type="ECO:0000256" key="2">
    <source>
        <dbReference type="SAM" id="MobiDB-lite"/>
    </source>
</evidence>
<comment type="caution">
    <text evidence="3">The sequence shown here is derived from an EMBL/GenBank/DDBJ whole genome shotgun (WGS) entry which is preliminary data.</text>
</comment>
<sequence>TYRNMLNQKRRQHAEIDERRQTSKANVDSIKLKLEPIDSRLEFIVKENSKMIDFQRRVDRLTNECEALKKQIR</sequence>
<evidence type="ECO:0000313" key="3">
    <source>
        <dbReference type="EMBL" id="CAF4383079.1"/>
    </source>
</evidence>
<reference evidence="3" key="1">
    <citation type="submission" date="2021-02" db="EMBL/GenBank/DDBJ databases">
        <authorList>
            <person name="Nowell W R."/>
        </authorList>
    </citation>
    <scope>NUCLEOTIDE SEQUENCE</scope>
</reference>
<dbReference type="AlphaFoldDB" id="A0A820N642"/>
<dbReference type="Proteomes" id="UP000663881">
    <property type="component" value="Unassembled WGS sequence"/>
</dbReference>
<keyword evidence="1" id="KW-0175">Coiled coil</keyword>
<feature type="region of interest" description="Disordered" evidence="2">
    <location>
        <begin position="1"/>
        <end position="22"/>
    </location>
</feature>
<evidence type="ECO:0000256" key="1">
    <source>
        <dbReference type="SAM" id="Coils"/>
    </source>
</evidence>
<feature type="non-terminal residue" evidence="3">
    <location>
        <position position="1"/>
    </location>
</feature>
<proteinExistence type="predicted"/>
<organism evidence="3 4">
    <name type="scientific">Adineta steineri</name>
    <dbReference type="NCBI Taxonomy" id="433720"/>
    <lineage>
        <taxon>Eukaryota</taxon>
        <taxon>Metazoa</taxon>
        <taxon>Spiralia</taxon>
        <taxon>Gnathifera</taxon>
        <taxon>Rotifera</taxon>
        <taxon>Eurotatoria</taxon>
        <taxon>Bdelloidea</taxon>
        <taxon>Adinetida</taxon>
        <taxon>Adinetidae</taxon>
        <taxon>Adineta</taxon>
    </lineage>
</organism>
<dbReference type="EMBL" id="CAJOAY010025428">
    <property type="protein sequence ID" value="CAF4383079.1"/>
    <property type="molecule type" value="Genomic_DNA"/>
</dbReference>
<feature type="coiled-coil region" evidence="1">
    <location>
        <begin position="44"/>
        <end position="71"/>
    </location>
</feature>
<accession>A0A820N642</accession>